<keyword evidence="1" id="KW-0472">Membrane</keyword>
<gene>
    <name evidence="3" type="ORF">SDC9_138485</name>
</gene>
<protein>
    <recommendedName>
        <fullName evidence="2">DUF4349 domain-containing protein</fullName>
    </recommendedName>
</protein>
<dbReference type="InterPro" id="IPR025645">
    <property type="entry name" value="DUF4349"/>
</dbReference>
<reference evidence="3" key="1">
    <citation type="submission" date="2019-08" db="EMBL/GenBank/DDBJ databases">
        <authorList>
            <person name="Kucharzyk K."/>
            <person name="Murdoch R.W."/>
            <person name="Higgins S."/>
            <person name="Loffler F."/>
        </authorList>
    </citation>
    <scope>NUCLEOTIDE SEQUENCE</scope>
</reference>
<evidence type="ECO:0000259" key="2">
    <source>
        <dbReference type="Pfam" id="PF14257"/>
    </source>
</evidence>
<proteinExistence type="predicted"/>
<dbReference type="EMBL" id="VSSQ01038423">
    <property type="protein sequence ID" value="MPM91357.1"/>
    <property type="molecule type" value="Genomic_DNA"/>
</dbReference>
<dbReference type="AlphaFoldDB" id="A0A645DPV2"/>
<dbReference type="Pfam" id="PF14257">
    <property type="entry name" value="DUF4349"/>
    <property type="match status" value="1"/>
</dbReference>
<feature type="transmembrane region" description="Helical" evidence="1">
    <location>
        <begin position="78"/>
        <end position="103"/>
    </location>
</feature>
<name>A0A645DPV2_9ZZZZ</name>
<feature type="domain" description="DUF4349" evidence="2">
    <location>
        <begin position="1"/>
        <end position="99"/>
    </location>
</feature>
<organism evidence="3">
    <name type="scientific">bioreactor metagenome</name>
    <dbReference type="NCBI Taxonomy" id="1076179"/>
    <lineage>
        <taxon>unclassified sequences</taxon>
        <taxon>metagenomes</taxon>
        <taxon>ecological metagenomes</taxon>
    </lineage>
</organism>
<sequence length="119" mass="13557">MADIITLENALTNVRYNIESLTGTLNKYDALIAYSTVTVTLNEVYDYSKEVNPSDPLLTRLLQRLKDSWKALIDFGEFLLLALVTVLPFIVIPVIIIIIIFIVRNKRKSKKQKDEGSKN</sequence>
<keyword evidence="1" id="KW-0812">Transmembrane</keyword>
<evidence type="ECO:0000256" key="1">
    <source>
        <dbReference type="SAM" id="Phobius"/>
    </source>
</evidence>
<keyword evidence="1" id="KW-1133">Transmembrane helix</keyword>
<comment type="caution">
    <text evidence="3">The sequence shown here is derived from an EMBL/GenBank/DDBJ whole genome shotgun (WGS) entry which is preliminary data.</text>
</comment>
<evidence type="ECO:0000313" key="3">
    <source>
        <dbReference type="EMBL" id="MPM91357.1"/>
    </source>
</evidence>
<accession>A0A645DPV2</accession>